<dbReference type="InterPro" id="IPR011576">
    <property type="entry name" value="Pyridox_Oxase_N"/>
</dbReference>
<dbReference type="InterPro" id="IPR012349">
    <property type="entry name" value="Split_barrel_FMN-bd"/>
</dbReference>
<dbReference type="EMBL" id="JADJIB010000006">
    <property type="protein sequence ID" value="MBK7274438.1"/>
    <property type="molecule type" value="Genomic_DNA"/>
</dbReference>
<accession>A0A935MB59</accession>
<dbReference type="PANTHER" id="PTHR40660:SF1">
    <property type="entry name" value="5'-PHOSPHATE OXIDASE PUTATIVE DOMAIN-CONTAINING PROTEIN-RELATED"/>
    <property type="match status" value="1"/>
</dbReference>
<dbReference type="EMBL" id="JADKGK010000024">
    <property type="protein sequence ID" value="MBL0005156.1"/>
    <property type="molecule type" value="Genomic_DNA"/>
</dbReference>
<evidence type="ECO:0000313" key="4">
    <source>
        <dbReference type="Proteomes" id="UP000726105"/>
    </source>
</evidence>
<dbReference type="PANTHER" id="PTHR40660">
    <property type="entry name" value="5'-PHOSPHATE OXIDASE PUTATIVE DOMAIN-CONTAINING PROTEIN-RELATED"/>
    <property type="match status" value="1"/>
</dbReference>
<organism evidence="2 4">
    <name type="scientific">Candidatus Phosphoribacter hodrii</name>
    <dbReference type="NCBI Taxonomy" id="2953743"/>
    <lineage>
        <taxon>Bacteria</taxon>
        <taxon>Bacillati</taxon>
        <taxon>Actinomycetota</taxon>
        <taxon>Actinomycetes</taxon>
        <taxon>Micrococcales</taxon>
        <taxon>Dermatophilaceae</taxon>
        <taxon>Candidatus Phosphoribacter</taxon>
    </lineage>
</organism>
<evidence type="ECO:0000259" key="1">
    <source>
        <dbReference type="Pfam" id="PF01243"/>
    </source>
</evidence>
<dbReference type="Gene3D" id="2.30.110.10">
    <property type="entry name" value="Electron Transport, Fmn-binding Protein, Chain A"/>
    <property type="match status" value="1"/>
</dbReference>
<proteinExistence type="predicted"/>
<dbReference type="SUPFAM" id="SSF50475">
    <property type="entry name" value="FMN-binding split barrel"/>
    <property type="match status" value="1"/>
</dbReference>
<protein>
    <submittedName>
        <fullName evidence="2">Pyridoxamine 5'-phosphate oxidase family protein</fullName>
    </submittedName>
</protein>
<dbReference type="Pfam" id="PF01243">
    <property type="entry name" value="PNPOx_N"/>
    <property type="match status" value="1"/>
</dbReference>
<name>A0A935MB59_9MICO</name>
<reference evidence="2 4" key="1">
    <citation type="submission" date="2020-10" db="EMBL/GenBank/DDBJ databases">
        <title>Connecting structure to function with the recovery of over 1000 high-quality activated sludge metagenome-assembled genomes encoding full-length rRNA genes using long-read sequencing.</title>
        <authorList>
            <person name="Singleton C.M."/>
            <person name="Petriglieri F."/>
            <person name="Kristensen J.M."/>
            <person name="Kirkegaard R.H."/>
            <person name="Michaelsen T.Y."/>
            <person name="Andersen M.H."/>
            <person name="Karst S.M."/>
            <person name="Dueholm M.S."/>
            <person name="Nielsen P.H."/>
            <person name="Albertsen M."/>
        </authorList>
    </citation>
    <scope>NUCLEOTIDE SEQUENCE [LARGE SCALE GENOMIC DNA]</scope>
    <source>
        <strain evidence="2">Ega_18-Q3-R5-49_MAXAC.001</strain>
        <strain evidence="3">Ribe_18-Q3-R11-54_MAXAC.001</strain>
    </source>
</reference>
<evidence type="ECO:0000313" key="3">
    <source>
        <dbReference type="EMBL" id="MBL0005156.1"/>
    </source>
</evidence>
<comment type="caution">
    <text evidence="2">The sequence shown here is derived from an EMBL/GenBank/DDBJ whole genome shotgun (WGS) entry which is preliminary data.</text>
</comment>
<dbReference type="AlphaFoldDB" id="A0A935MB59"/>
<gene>
    <name evidence="2" type="ORF">IPI13_15160</name>
    <name evidence="3" type="ORF">IPP00_14660</name>
</gene>
<feature type="domain" description="Pyridoxamine 5'-phosphate oxidase N-terminal" evidence="1">
    <location>
        <begin position="3"/>
        <end position="120"/>
    </location>
</feature>
<sequence length="156" mass="16570">MEMTEPVRAAVQSAVLCWLATADADGRPSVSPKEIFAVVGDDIVIAHIASPRSVRNIAGNPQVCLSVLDVFEQRGYRIAGRASVVTPDHDAFPTVVAPLRELAGAAFPIKAVIRVAVQDVERLSAPSLWMYPDVDPAQRRAGVLEAYGVVDAPSPG</sequence>
<dbReference type="Proteomes" id="UP000886632">
    <property type="component" value="Unassembled WGS sequence"/>
</dbReference>
<evidence type="ECO:0000313" key="2">
    <source>
        <dbReference type="EMBL" id="MBK7274438.1"/>
    </source>
</evidence>
<dbReference type="Proteomes" id="UP000726105">
    <property type="component" value="Unassembled WGS sequence"/>
</dbReference>